<accession>A0A381U107</accession>
<organism evidence="1">
    <name type="scientific">marine metagenome</name>
    <dbReference type="NCBI Taxonomy" id="408172"/>
    <lineage>
        <taxon>unclassified sequences</taxon>
        <taxon>metagenomes</taxon>
        <taxon>ecological metagenomes</taxon>
    </lineage>
</organism>
<protein>
    <recommendedName>
        <fullName evidence="2">Gcp-like domain-containing protein</fullName>
    </recommendedName>
</protein>
<evidence type="ECO:0000313" key="1">
    <source>
        <dbReference type="EMBL" id="SVA21338.1"/>
    </source>
</evidence>
<reference evidence="1" key="1">
    <citation type="submission" date="2018-05" db="EMBL/GenBank/DDBJ databases">
        <authorList>
            <person name="Lanie J.A."/>
            <person name="Ng W.-L."/>
            <person name="Kazmierczak K.M."/>
            <person name="Andrzejewski T.M."/>
            <person name="Davidsen T.M."/>
            <person name="Wayne K.J."/>
            <person name="Tettelin H."/>
            <person name="Glass J.I."/>
            <person name="Rusch D."/>
            <person name="Podicherti R."/>
            <person name="Tsui H.-C.T."/>
            <person name="Winkler M.E."/>
        </authorList>
    </citation>
    <scope>NUCLEOTIDE SEQUENCE</scope>
</reference>
<dbReference type="AlphaFoldDB" id="A0A381U107"/>
<evidence type="ECO:0008006" key="2">
    <source>
        <dbReference type="Google" id="ProtNLM"/>
    </source>
</evidence>
<feature type="non-terminal residue" evidence="1">
    <location>
        <position position="47"/>
    </location>
</feature>
<sequence>MRILGIETSCDETAAAVVYDTGNAEHPWAIGSSVIASQVEIHREWGG</sequence>
<name>A0A381U107_9ZZZZ</name>
<dbReference type="Gene3D" id="3.30.420.40">
    <property type="match status" value="1"/>
</dbReference>
<gene>
    <name evidence="1" type="ORF">METZ01_LOCUS74192</name>
</gene>
<dbReference type="EMBL" id="UINC01005440">
    <property type="protein sequence ID" value="SVA21338.1"/>
    <property type="molecule type" value="Genomic_DNA"/>
</dbReference>
<proteinExistence type="predicted"/>